<protein>
    <submittedName>
        <fullName evidence="1">Uncharacterized protein</fullName>
    </submittedName>
</protein>
<reference evidence="2" key="1">
    <citation type="journal article" date="2019" name="Int. J. Syst. Evol. Microbiol.">
        <title>The Global Catalogue of Microorganisms (GCM) 10K type strain sequencing project: providing services to taxonomists for standard genome sequencing and annotation.</title>
        <authorList>
            <consortium name="The Broad Institute Genomics Platform"/>
            <consortium name="The Broad Institute Genome Sequencing Center for Infectious Disease"/>
            <person name="Wu L."/>
            <person name="Ma J."/>
        </authorList>
    </citation>
    <scope>NUCLEOTIDE SEQUENCE [LARGE SCALE GENOMIC DNA]</scope>
    <source>
        <strain evidence="2">JCM 17933</strain>
    </source>
</reference>
<accession>A0ABP8QBB5</accession>
<organism evidence="1 2">
    <name type="scientific">Actinoallomurus oryzae</name>
    <dbReference type="NCBI Taxonomy" id="502180"/>
    <lineage>
        <taxon>Bacteria</taxon>
        <taxon>Bacillati</taxon>
        <taxon>Actinomycetota</taxon>
        <taxon>Actinomycetes</taxon>
        <taxon>Streptosporangiales</taxon>
        <taxon>Thermomonosporaceae</taxon>
        <taxon>Actinoallomurus</taxon>
    </lineage>
</organism>
<keyword evidence="2" id="KW-1185">Reference proteome</keyword>
<evidence type="ECO:0000313" key="1">
    <source>
        <dbReference type="EMBL" id="GAA4499820.1"/>
    </source>
</evidence>
<sequence>MFGPLASGVGLEVERAELVQTEDDLGFAAFGYDLAVGDGVEVFQPGLFGGVIGVTGGLPGLYDPTYEFTG</sequence>
<name>A0ABP8QBB5_9ACTN</name>
<dbReference type="Proteomes" id="UP001500503">
    <property type="component" value="Unassembled WGS sequence"/>
</dbReference>
<dbReference type="EMBL" id="BAABHF010000024">
    <property type="protein sequence ID" value="GAA4499820.1"/>
    <property type="molecule type" value="Genomic_DNA"/>
</dbReference>
<evidence type="ECO:0000313" key="2">
    <source>
        <dbReference type="Proteomes" id="UP001500503"/>
    </source>
</evidence>
<dbReference type="RefSeq" id="WP_345467286.1">
    <property type="nucleotide sequence ID" value="NZ_BAABHF010000024.1"/>
</dbReference>
<comment type="caution">
    <text evidence="1">The sequence shown here is derived from an EMBL/GenBank/DDBJ whole genome shotgun (WGS) entry which is preliminary data.</text>
</comment>
<proteinExistence type="predicted"/>
<gene>
    <name evidence="1" type="ORF">GCM10023191_047350</name>
</gene>